<proteinExistence type="predicted"/>
<reference evidence="1 2" key="1">
    <citation type="submission" date="2015-06" db="EMBL/GenBank/DDBJ databases">
        <authorList>
            <person name="Wibberg Daniel"/>
        </authorList>
    </citation>
    <scope>NUCLEOTIDE SEQUENCE [LARGE SCALE GENOMIC DNA]</scope>
    <source>
        <strain evidence="1 2">T3/55T</strain>
    </source>
</reference>
<dbReference type="Proteomes" id="UP000236497">
    <property type="component" value="Unassembled WGS sequence"/>
</dbReference>
<evidence type="ECO:0000313" key="1">
    <source>
        <dbReference type="EMBL" id="CRZ33590.1"/>
    </source>
</evidence>
<evidence type="ECO:0008006" key="3">
    <source>
        <dbReference type="Google" id="ProtNLM"/>
    </source>
</evidence>
<dbReference type="RefSeq" id="WP_242967493.1">
    <property type="nucleotide sequence ID" value="NZ_CVTD020000008.1"/>
</dbReference>
<dbReference type="SUPFAM" id="SSF52540">
    <property type="entry name" value="P-loop containing nucleoside triphosphate hydrolases"/>
    <property type="match status" value="1"/>
</dbReference>
<dbReference type="InterPro" id="IPR027417">
    <property type="entry name" value="P-loop_NTPase"/>
</dbReference>
<dbReference type="AlphaFoldDB" id="A0A0H5SF12"/>
<organism evidence="1 2">
    <name type="scientific">Herbinix hemicellulosilytica</name>
    <dbReference type="NCBI Taxonomy" id="1564487"/>
    <lineage>
        <taxon>Bacteria</taxon>
        <taxon>Bacillati</taxon>
        <taxon>Bacillota</taxon>
        <taxon>Clostridia</taxon>
        <taxon>Lachnospirales</taxon>
        <taxon>Lachnospiraceae</taxon>
        <taxon>Herbinix</taxon>
    </lineage>
</organism>
<evidence type="ECO:0000313" key="2">
    <source>
        <dbReference type="Proteomes" id="UP000236497"/>
    </source>
</evidence>
<accession>A0A0H5SF12</accession>
<dbReference type="EMBL" id="CVTD020000008">
    <property type="protein sequence ID" value="CRZ33590.1"/>
    <property type="molecule type" value="Genomic_DNA"/>
</dbReference>
<keyword evidence="2" id="KW-1185">Reference proteome</keyword>
<dbReference type="Gene3D" id="3.40.50.300">
    <property type="entry name" value="P-loop containing nucleotide triphosphate hydrolases"/>
    <property type="match status" value="1"/>
</dbReference>
<protein>
    <recommendedName>
        <fullName evidence="3">Adenylylsulfate kinase</fullName>
    </recommendedName>
</protein>
<gene>
    <name evidence="1" type="ORF">HHT355_0382</name>
</gene>
<sequence>MNFKDNETGRLNRVIDLESILENLSGIYNIDDTENIPKGDMPGDKIKIGESHIKKAQIILPRLLKMLVPILNENPNKRAVVAVCGGSGVGKSEIASLLSYYLNKLNIGSYTLSGDNYPHRIPKYNDAERLRVFRQWGLKGLIAGGEYIGDRPQILMELQKENQDSNPELVNKYPWLAIYQRSGRSGLKNYLGTSNEINFDEISGIISQFKNGADSIYLRRMGREESELWYEAVDFMDKNVIIIEWTHSNNDNLLGVDIPILLNSTPQETLEHRRARNRDGAVDSPFTMMVLEIEQKLLISQAAKAKLIVSKSGDILSYEEFINVMVKQQ</sequence>
<name>A0A0H5SF12_HERHM</name>